<dbReference type="GO" id="GO:0016020">
    <property type="term" value="C:membrane"/>
    <property type="evidence" value="ECO:0007669"/>
    <property type="project" value="UniProtKB-SubCell"/>
</dbReference>
<evidence type="ECO:0000256" key="3">
    <source>
        <dbReference type="ARBA" id="ARBA00022692"/>
    </source>
</evidence>
<gene>
    <name evidence="8" type="ORF">HUO12_03990</name>
</gene>
<evidence type="ECO:0000313" key="9">
    <source>
        <dbReference type="Proteomes" id="UP000546031"/>
    </source>
</evidence>
<evidence type="ECO:0000256" key="7">
    <source>
        <dbReference type="SAM" id="Phobius"/>
    </source>
</evidence>
<organism evidence="8 9">
    <name type="scientific">Altererythrobacter lutimaris</name>
    <dbReference type="NCBI Taxonomy" id="2743979"/>
    <lineage>
        <taxon>Bacteria</taxon>
        <taxon>Pseudomonadati</taxon>
        <taxon>Pseudomonadota</taxon>
        <taxon>Alphaproteobacteria</taxon>
        <taxon>Sphingomonadales</taxon>
        <taxon>Erythrobacteraceae</taxon>
        <taxon>Altererythrobacter</taxon>
    </lineage>
</organism>
<feature type="transmembrane region" description="Helical" evidence="7">
    <location>
        <begin position="214"/>
        <end position="240"/>
    </location>
</feature>
<dbReference type="PROSITE" id="PS50267">
    <property type="entry name" value="NA_NEUROTRAN_SYMP_3"/>
    <property type="match status" value="1"/>
</dbReference>
<keyword evidence="2 6" id="KW-0813">Transport</keyword>
<evidence type="ECO:0000256" key="1">
    <source>
        <dbReference type="ARBA" id="ARBA00004141"/>
    </source>
</evidence>
<feature type="transmembrane region" description="Helical" evidence="7">
    <location>
        <begin position="12"/>
        <end position="31"/>
    </location>
</feature>
<evidence type="ECO:0000256" key="4">
    <source>
        <dbReference type="ARBA" id="ARBA00022989"/>
    </source>
</evidence>
<dbReference type="PROSITE" id="PS00610">
    <property type="entry name" value="NA_NEUROTRAN_SYMP_1"/>
    <property type="match status" value="1"/>
</dbReference>
<keyword evidence="3 6" id="KW-0812">Transmembrane</keyword>
<name>A0A850H4D2_9SPHN</name>
<protein>
    <recommendedName>
        <fullName evidence="6">Transporter</fullName>
    </recommendedName>
</protein>
<feature type="transmembrane region" description="Helical" evidence="7">
    <location>
        <begin position="306"/>
        <end position="329"/>
    </location>
</feature>
<dbReference type="Proteomes" id="UP000546031">
    <property type="component" value="Unassembled WGS sequence"/>
</dbReference>
<feature type="transmembrane region" description="Helical" evidence="7">
    <location>
        <begin position="365"/>
        <end position="391"/>
    </location>
</feature>
<dbReference type="PANTHER" id="PTHR42948:SF1">
    <property type="entry name" value="TRANSPORTER"/>
    <property type="match status" value="1"/>
</dbReference>
<dbReference type="PANTHER" id="PTHR42948">
    <property type="entry name" value="TRANSPORTER"/>
    <property type="match status" value="1"/>
</dbReference>
<evidence type="ECO:0000313" key="8">
    <source>
        <dbReference type="EMBL" id="NVE94054.1"/>
    </source>
</evidence>
<feature type="transmembrane region" description="Helical" evidence="7">
    <location>
        <begin position="172"/>
        <end position="194"/>
    </location>
</feature>
<dbReference type="InterPro" id="IPR037272">
    <property type="entry name" value="SNS_sf"/>
</dbReference>
<dbReference type="NCBIfam" id="NF037979">
    <property type="entry name" value="Na_transp"/>
    <property type="match status" value="1"/>
</dbReference>
<dbReference type="Pfam" id="PF00209">
    <property type="entry name" value="SNF"/>
    <property type="match status" value="2"/>
</dbReference>
<feature type="transmembrane region" description="Helical" evidence="7">
    <location>
        <begin position="252"/>
        <end position="275"/>
    </location>
</feature>
<evidence type="ECO:0000256" key="5">
    <source>
        <dbReference type="ARBA" id="ARBA00023136"/>
    </source>
</evidence>
<accession>A0A850H4D2</accession>
<comment type="subcellular location">
    <subcellularLocation>
        <location evidence="1">Membrane</location>
        <topology evidence="1">Multi-pass membrane protein</topology>
    </subcellularLocation>
</comment>
<reference evidence="8 9" key="1">
    <citation type="submission" date="2020-06" db="EMBL/GenBank/DDBJ databases">
        <title>Altererythrobacter lutimaris sp. nov., a marine bacterium isolated from a tidal flat.</title>
        <authorList>
            <person name="Kim D."/>
            <person name="Yoo Y."/>
            <person name="Kim J.-J."/>
        </authorList>
    </citation>
    <scope>NUCLEOTIDE SEQUENCE [LARGE SCALE GENOMIC DNA]</scope>
    <source>
        <strain evidence="8 9">JGD-16</strain>
    </source>
</reference>
<feature type="transmembrane region" description="Helical" evidence="7">
    <location>
        <begin position="412"/>
        <end position="431"/>
    </location>
</feature>
<dbReference type="SUPFAM" id="SSF161070">
    <property type="entry name" value="SNF-like"/>
    <property type="match status" value="1"/>
</dbReference>
<dbReference type="PRINTS" id="PR00176">
    <property type="entry name" value="NANEUSMPORT"/>
</dbReference>
<dbReference type="CDD" id="cd10336">
    <property type="entry name" value="SLC6sbd_Tyt1-Like"/>
    <property type="match status" value="1"/>
</dbReference>
<dbReference type="AlphaFoldDB" id="A0A850H4D2"/>
<dbReference type="GO" id="GO:0015293">
    <property type="term" value="F:symporter activity"/>
    <property type="evidence" value="ECO:0007669"/>
    <property type="project" value="UniProtKB-KW"/>
</dbReference>
<feature type="transmembrane region" description="Helical" evidence="7">
    <location>
        <begin position="43"/>
        <end position="67"/>
    </location>
</feature>
<dbReference type="InterPro" id="IPR000175">
    <property type="entry name" value="Na/ntran_symport"/>
</dbReference>
<evidence type="ECO:0000256" key="6">
    <source>
        <dbReference type="RuleBase" id="RU003732"/>
    </source>
</evidence>
<keyword evidence="4 7" id="KW-1133">Transmembrane helix</keyword>
<keyword evidence="9" id="KW-1185">Reference proteome</keyword>
<keyword evidence="6" id="KW-0769">Symport</keyword>
<dbReference type="InterPro" id="IPR047218">
    <property type="entry name" value="YocR/YhdH-like"/>
</dbReference>
<sequence>MIGGARGPQWGSRLGFLMAAIGSAVGLGNLWRFPFQAGENGGGAFVLIYILCVFLIGYPVLVAELAIGRHKGRSANGTAPDLPVDKGRAPNWQITGWFGLVAAVMILPSYSMISGQIMAYSAMSFIGDLGGKGTSSLYDGTLAPMLWFTVFVAITTAIVLRGLNKGIEAASVFLMPMFFLLLVSLAAFALFSGAASEALTYLFTPRFDEITPDVVLAALGQALFSLGLGAALMITFGLFLPNDENITSNATVIAGADTLVALVAGLMIFPIVFAFGMNPAAGMGLIFETLPQFFAGMPFGNLIGGAFFFLAFIAALTSSIAILMVSRTVGVEQFGLSERNATLLFGLLAWGGGFGLILIDELGSWLDWIVGSVVLPIGALTAALLAGWVAPRSLMREELAQTSDWLFALWRGLIRYVIPLAIVAIFVTGLSR</sequence>
<proteinExistence type="inferred from homology"/>
<feature type="transmembrane region" description="Helical" evidence="7">
    <location>
        <begin position="142"/>
        <end position="160"/>
    </location>
</feature>
<feature type="transmembrane region" description="Helical" evidence="7">
    <location>
        <begin position="341"/>
        <end position="359"/>
    </location>
</feature>
<keyword evidence="5 7" id="KW-0472">Membrane</keyword>
<comment type="similarity">
    <text evidence="6">Belongs to the sodium:neurotransmitter symporter (SNF) (TC 2.A.22) family.</text>
</comment>
<feature type="transmembrane region" description="Helical" evidence="7">
    <location>
        <begin position="96"/>
        <end position="122"/>
    </location>
</feature>
<evidence type="ECO:0000256" key="2">
    <source>
        <dbReference type="ARBA" id="ARBA00022448"/>
    </source>
</evidence>
<dbReference type="EMBL" id="JABWTA010000001">
    <property type="protein sequence ID" value="NVE94054.1"/>
    <property type="molecule type" value="Genomic_DNA"/>
</dbReference>
<comment type="caution">
    <text evidence="8">The sequence shown here is derived from an EMBL/GenBank/DDBJ whole genome shotgun (WGS) entry which is preliminary data.</text>
</comment>